<keyword evidence="3 8" id="KW-0509">mRNA transport</keyword>
<evidence type="ECO:0000256" key="2">
    <source>
        <dbReference type="ARBA" id="ARBA00022448"/>
    </source>
</evidence>
<dbReference type="InterPro" id="IPR035979">
    <property type="entry name" value="RBD_domain_sf"/>
</dbReference>
<dbReference type="InterPro" id="IPR007846">
    <property type="entry name" value="RRM_NUP35_dom"/>
</dbReference>
<dbReference type="AlphaFoldDB" id="A0A7S0DB78"/>
<dbReference type="PROSITE" id="PS51472">
    <property type="entry name" value="RRM_NUP35"/>
    <property type="match status" value="1"/>
</dbReference>
<feature type="region of interest" description="Disordered" evidence="9">
    <location>
        <begin position="12"/>
        <end position="57"/>
    </location>
</feature>
<evidence type="ECO:0000259" key="10">
    <source>
        <dbReference type="PROSITE" id="PS51472"/>
    </source>
</evidence>
<keyword evidence="4" id="KW-0653">Protein transport</keyword>
<sequence length="395" mass="40893">MASPYGPALGTPGFGAAAAAHGTPMTGGRFQTDDAFGRDSRFGGGFGSGSNPGAFAGDAFPGSRAAVRDRDLRTSAAPDYAPLLFGASPGPAGAPSPALGGFDHAAGSFGNASLHTPGPAARRTPGFFGAGGRDAPGTVHPGTGGKRIFGGGFAPASGGTGAGASDSGHTRSPRSPRLSGKSPSGRADGTPSGHVGTPWANRARRGDDTSGAEDFYDEHGADLRDSFGVVRDDERWVVVYGFDPDRELSSVLLEFQKDGDIETHVAPLDDPDANFCYVRFADAASARRALRRNGRRAGGRMVGVAPLDARSRAKLRETYGDEGFGGDATETRRDATKVNNSSGLKKQNARVVRARAGSASAPSSRPHSWRPTRDGVALQPRRAFWDKVTEFVFGC</sequence>
<dbReference type="PANTHER" id="PTHR21527">
    <property type="entry name" value="NUCLEOPORIN NUP35"/>
    <property type="match status" value="1"/>
</dbReference>
<evidence type="ECO:0000256" key="8">
    <source>
        <dbReference type="PROSITE-ProRule" id="PRU00804"/>
    </source>
</evidence>
<evidence type="ECO:0000256" key="4">
    <source>
        <dbReference type="ARBA" id="ARBA00022927"/>
    </source>
</evidence>
<dbReference type="GO" id="GO:0005543">
    <property type="term" value="F:phospholipid binding"/>
    <property type="evidence" value="ECO:0007669"/>
    <property type="project" value="TreeGrafter"/>
</dbReference>
<dbReference type="GO" id="GO:0006999">
    <property type="term" value="P:nuclear pore organization"/>
    <property type="evidence" value="ECO:0007669"/>
    <property type="project" value="TreeGrafter"/>
</dbReference>
<evidence type="ECO:0000256" key="1">
    <source>
        <dbReference type="ARBA" id="ARBA00004567"/>
    </source>
</evidence>
<evidence type="ECO:0000256" key="5">
    <source>
        <dbReference type="ARBA" id="ARBA00023010"/>
    </source>
</evidence>
<dbReference type="GO" id="GO:0003676">
    <property type="term" value="F:nucleic acid binding"/>
    <property type="evidence" value="ECO:0007669"/>
    <property type="project" value="InterPro"/>
</dbReference>
<comment type="subcellular location">
    <subcellularLocation>
        <location evidence="1">Nucleus</location>
        <location evidence="1">Nuclear pore complex</location>
    </subcellularLocation>
</comment>
<feature type="region of interest" description="Disordered" evidence="9">
    <location>
        <begin position="319"/>
        <end position="375"/>
    </location>
</feature>
<reference evidence="11" key="1">
    <citation type="submission" date="2021-01" db="EMBL/GenBank/DDBJ databases">
        <authorList>
            <person name="Corre E."/>
            <person name="Pelletier E."/>
            <person name="Niang G."/>
            <person name="Scheremetjew M."/>
            <person name="Finn R."/>
            <person name="Kale V."/>
            <person name="Holt S."/>
            <person name="Cochrane G."/>
            <person name="Meng A."/>
            <person name="Brown T."/>
            <person name="Cohen L."/>
        </authorList>
    </citation>
    <scope>NUCLEOTIDE SEQUENCE</scope>
    <source>
        <strain evidence="11">CCAC1681</strain>
    </source>
</reference>
<keyword evidence="2 8" id="KW-0813">Transport</keyword>
<dbReference type="GO" id="GO:0017056">
    <property type="term" value="F:structural constituent of nuclear pore"/>
    <property type="evidence" value="ECO:0007669"/>
    <property type="project" value="TreeGrafter"/>
</dbReference>
<evidence type="ECO:0000256" key="3">
    <source>
        <dbReference type="ARBA" id="ARBA00022816"/>
    </source>
</evidence>
<name>A0A7S0DB78_MICPS</name>
<dbReference type="GO" id="GO:0006607">
    <property type="term" value="P:NLS-bearing protein import into nucleus"/>
    <property type="evidence" value="ECO:0007669"/>
    <property type="project" value="TreeGrafter"/>
</dbReference>
<dbReference type="GO" id="GO:0051028">
    <property type="term" value="P:mRNA transport"/>
    <property type="evidence" value="ECO:0007669"/>
    <property type="project" value="UniProtKB-UniRule"/>
</dbReference>
<evidence type="ECO:0000256" key="7">
    <source>
        <dbReference type="ARBA" id="ARBA00023242"/>
    </source>
</evidence>
<dbReference type="GO" id="GO:0044615">
    <property type="term" value="C:nuclear pore nuclear basket"/>
    <property type="evidence" value="ECO:0007669"/>
    <property type="project" value="TreeGrafter"/>
</dbReference>
<gene>
    <name evidence="11" type="ORF">MSP1401_LOCUS10761</name>
</gene>
<evidence type="ECO:0000256" key="9">
    <source>
        <dbReference type="SAM" id="MobiDB-lite"/>
    </source>
</evidence>
<feature type="domain" description="RRM Nup35-type" evidence="10">
    <location>
        <begin position="231"/>
        <end position="314"/>
    </location>
</feature>
<accession>A0A7S0DB78</accession>
<feature type="compositionally biased region" description="Low complexity" evidence="9">
    <location>
        <begin position="349"/>
        <end position="366"/>
    </location>
</feature>
<dbReference type="EMBL" id="HBEN01012910">
    <property type="protein sequence ID" value="CAD8448715.1"/>
    <property type="molecule type" value="Transcribed_RNA"/>
</dbReference>
<organism evidence="11">
    <name type="scientific">Micromonas pusilla</name>
    <name type="common">Picoplanktonic green alga</name>
    <name type="synonym">Chromulina pusilla</name>
    <dbReference type="NCBI Taxonomy" id="38833"/>
    <lineage>
        <taxon>Eukaryota</taxon>
        <taxon>Viridiplantae</taxon>
        <taxon>Chlorophyta</taxon>
        <taxon>Mamiellophyceae</taxon>
        <taxon>Mamiellales</taxon>
        <taxon>Mamiellaceae</taxon>
        <taxon>Micromonas</taxon>
    </lineage>
</organism>
<feature type="region of interest" description="Disordered" evidence="9">
    <location>
        <begin position="110"/>
        <end position="214"/>
    </location>
</feature>
<feature type="compositionally biased region" description="Gly residues" evidence="9">
    <location>
        <begin position="142"/>
        <end position="162"/>
    </location>
</feature>
<evidence type="ECO:0000313" key="11">
    <source>
        <dbReference type="EMBL" id="CAD8448715.1"/>
    </source>
</evidence>
<keyword evidence="6 8" id="KW-0906">Nuclear pore complex</keyword>
<dbReference type="InterPro" id="IPR012677">
    <property type="entry name" value="Nucleotide-bd_a/b_plait_sf"/>
</dbReference>
<dbReference type="GO" id="GO:0044613">
    <property type="term" value="C:nuclear pore central transport channel"/>
    <property type="evidence" value="ECO:0007669"/>
    <property type="project" value="TreeGrafter"/>
</dbReference>
<keyword evidence="5" id="KW-0811">Translocation</keyword>
<dbReference type="PANTHER" id="PTHR21527:SF6">
    <property type="entry name" value="NUCLEOPORIN NUP35"/>
    <property type="match status" value="1"/>
</dbReference>
<dbReference type="Gene3D" id="3.30.70.330">
    <property type="match status" value="1"/>
</dbReference>
<proteinExistence type="predicted"/>
<protein>
    <recommendedName>
        <fullName evidence="10">RRM Nup35-type domain-containing protein</fullName>
    </recommendedName>
</protein>
<dbReference type="Pfam" id="PF05172">
    <property type="entry name" value="RRM_Nup35"/>
    <property type="match status" value="1"/>
</dbReference>
<feature type="compositionally biased region" description="Basic and acidic residues" evidence="9">
    <location>
        <begin position="31"/>
        <end position="41"/>
    </location>
</feature>
<dbReference type="SUPFAM" id="SSF54928">
    <property type="entry name" value="RNA-binding domain, RBD"/>
    <property type="match status" value="1"/>
</dbReference>
<keyword evidence="7 8" id="KW-0539">Nucleus</keyword>
<evidence type="ECO:0000256" key="6">
    <source>
        <dbReference type="ARBA" id="ARBA00023132"/>
    </source>
</evidence>